<dbReference type="PROSITE" id="PS50093">
    <property type="entry name" value="PKD"/>
    <property type="match status" value="1"/>
</dbReference>
<feature type="domain" description="PKD" evidence="5">
    <location>
        <begin position="417"/>
        <end position="463"/>
    </location>
</feature>
<dbReference type="PRINTS" id="PR00313">
    <property type="entry name" value="CABNDNGRPT"/>
</dbReference>
<dbReference type="InterPro" id="IPR050557">
    <property type="entry name" value="RTX_toxin/Mannuronan_C5-epim"/>
</dbReference>
<dbReference type="GO" id="GO:0005615">
    <property type="term" value="C:extracellular space"/>
    <property type="evidence" value="ECO:0007669"/>
    <property type="project" value="InterPro"/>
</dbReference>
<dbReference type="Proteomes" id="UP000599312">
    <property type="component" value="Unassembled WGS sequence"/>
</dbReference>
<dbReference type="Pfam" id="PF00353">
    <property type="entry name" value="HemolysinCabind"/>
    <property type="match status" value="2"/>
</dbReference>
<dbReference type="Pfam" id="PF07676">
    <property type="entry name" value="PD40"/>
    <property type="match status" value="2"/>
</dbReference>
<comment type="subcellular location">
    <subcellularLocation>
        <location evidence="2">Secreted</location>
    </subcellularLocation>
</comment>
<dbReference type="InterPro" id="IPR011049">
    <property type="entry name" value="Serralysin-like_metalloprot_C"/>
</dbReference>
<dbReference type="AlphaFoldDB" id="A0A931BQ58"/>
<evidence type="ECO:0000259" key="5">
    <source>
        <dbReference type="PROSITE" id="PS50093"/>
    </source>
</evidence>
<evidence type="ECO:0000313" key="7">
    <source>
        <dbReference type="Proteomes" id="UP000599312"/>
    </source>
</evidence>
<proteinExistence type="predicted"/>
<dbReference type="Gene3D" id="2.120.10.30">
    <property type="entry name" value="TolB, C-terminal domain"/>
    <property type="match status" value="1"/>
</dbReference>
<dbReference type="InterPro" id="IPR018511">
    <property type="entry name" value="Hemolysin-typ_Ca-bd_CS"/>
</dbReference>
<organism evidence="6 7">
    <name type="scientific">Microvirga alba</name>
    <dbReference type="NCBI Taxonomy" id="2791025"/>
    <lineage>
        <taxon>Bacteria</taxon>
        <taxon>Pseudomonadati</taxon>
        <taxon>Pseudomonadota</taxon>
        <taxon>Alphaproteobacteria</taxon>
        <taxon>Hyphomicrobiales</taxon>
        <taxon>Methylobacteriaceae</taxon>
        <taxon>Microvirga</taxon>
    </lineage>
</organism>
<protein>
    <submittedName>
        <fullName evidence="6">PD40 domain-containing protein</fullName>
    </submittedName>
</protein>
<dbReference type="Pfam" id="PF08548">
    <property type="entry name" value="Peptidase_M10_C"/>
    <property type="match status" value="1"/>
</dbReference>
<evidence type="ECO:0000256" key="4">
    <source>
        <dbReference type="ARBA" id="ARBA00022737"/>
    </source>
</evidence>
<dbReference type="InterPro" id="IPR001343">
    <property type="entry name" value="Hemolysn_Ca-bd"/>
</dbReference>
<dbReference type="EMBL" id="JADQDO010000005">
    <property type="protein sequence ID" value="MBF9234013.1"/>
    <property type="molecule type" value="Genomic_DNA"/>
</dbReference>
<gene>
    <name evidence="6" type="ORF">I2H38_11545</name>
</gene>
<keyword evidence="3" id="KW-0964">Secreted</keyword>
<dbReference type="SUPFAM" id="SSF51120">
    <property type="entry name" value="beta-Roll"/>
    <property type="match status" value="1"/>
</dbReference>
<dbReference type="Gene3D" id="2.150.10.10">
    <property type="entry name" value="Serralysin-like metalloprotease, C-terminal"/>
    <property type="match status" value="1"/>
</dbReference>
<evidence type="ECO:0000313" key="6">
    <source>
        <dbReference type="EMBL" id="MBF9234013.1"/>
    </source>
</evidence>
<evidence type="ECO:0000256" key="2">
    <source>
        <dbReference type="ARBA" id="ARBA00004613"/>
    </source>
</evidence>
<sequence length="648" mass="67294">MAKFSNIELGTWAFTNSARSISANLLFPSLSDNGRYLTYTSIGGTVGIYGRIENADIVRMDLLSGQKVLASQTSSGVIGNGPSTESKLSADGRYAVYTSSAKNLVSGDTNSRVDVFRKDFVTGTIVRASTTANGVQADSNSLNASISADGRYVVFTSAASNLSTVDKDGVTDVFRKDLVSGKLDLVSQAKGQGANGSAISTAISDDGRYVVFSSNASNLVAGDRNNAYDVFRKDMTTGTVVRASTDSNGQEFISGQIGPDLAISANGRSVIFKRILGDSAELYQKNLVTGQLIKLAATGNAAASNDGRFVATLPKEVAVGANVALIVTDRSSGAVTSFDLGAPYSSGSTVGFMVKEISNDGRFVSVEKVDPARDTLGSKLVLIDTHALGLNAAAGIGRDLVLNIKATDTAKVSVVWGDGAATTSAFLGDARLDHAYKADGVYAVRITASGKAPAATQTYNVIIDTKVVPAPAKHAINGTRGADIVLASQGDDVIALGSGNDIARAGDGDDKIFGVAGNDVLYGQAGNDELHGGLGNDILSGGPGRDSFVFDTKLNASTNVDTITDFKPGEDRIVLDKLIFARFAKAGALPSSAFYAGKAAHDSNDRIVYDKTAGALYYDVDGTGSQAKILFAQVKKGLALTHHDFLII</sequence>
<dbReference type="RefSeq" id="WP_196272016.1">
    <property type="nucleotide sequence ID" value="NZ_JADQDO010000005.1"/>
</dbReference>
<dbReference type="PANTHER" id="PTHR38340">
    <property type="entry name" value="S-LAYER PROTEIN"/>
    <property type="match status" value="1"/>
</dbReference>
<dbReference type="PANTHER" id="PTHR38340:SF1">
    <property type="entry name" value="S-LAYER PROTEIN"/>
    <property type="match status" value="1"/>
</dbReference>
<reference evidence="6" key="1">
    <citation type="submission" date="2020-11" db="EMBL/GenBank/DDBJ databases">
        <authorList>
            <person name="Kim M.K."/>
        </authorList>
    </citation>
    <scope>NUCLEOTIDE SEQUENCE</scope>
    <source>
        <strain evidence="6">BT350</strain>
    </source>
</reference>
<keyword evidence="4" id="KW-0677">Repeat</keyword>
<evidence type="ECO:0000256" key="3">
    <source>
        <dbReference type="ARBA" id="ARBA00022525"/>
    </source>
</evidence>
<dbReference type="InterPro" id="IPR011659">
    <property type="entry name" value="WD40"/>
</dbReference>
<dbReference type="InterPro" id="IPR011042">
    <property type="entry name" value="6-blade_b-propeller_TolB-like"/>
</dbReference>
<dbReference type="GO" id="GO:0005509">
    <property type="term" value="F:calcium ion binding"/>
    <property type="evidence" value="ECO:0007669"/>
    <property type="project" value="InterPro"/>
</dbReference>
<dbReference type="SUPFAM" id="SSF82171">
    <property type="entry name" value="DPP6 N-terminal domain-like"/>
    <property type="match status" value="1"/>
</dbReference>
<keyword evidence="7" id="KW-1185">Reference proteome</keyword>
<dbReference type="InterPro" id="IPR013858">
    <property type="entry name" value="Peptidase_M10B_C"/>
</dbReference>
<evidence type="ECO:0000256" key="1">
    <source>
        <dbReference type="ARBA" id="ARBA00001913"/>
    </source>
</evidence>
<dbReference type="PROSITE" id="PS00330">
    <property type="entry name" value="HEMOLYSIN_CALCIUM"/>
    <property type="match status" value="2"/>
</dbReference>
<dbReference type="InterPro" id="IPR000601">
    <property type="entry name" value="PKD_dom"/>
</dbReference>
<name>A0A931BQ58_9HYPH</name>
<comment type="caution">
    <text evidence="6">The sequence shown here is derived from an EMBL/GenBank/DDBJ whole genome shotgun (WGS) entry which is preliminary data.</text>
</comment>
<comment type="cofactor">
    <cofactor evidence="1">
        <name>Ca(2+)</name>
        <dbReference type="ChEBI" id="CHEBI:29108"/>
    </cofactor>
</comment>
<accession>A0A931BQ58</accession>